<reference evidence="2" key="1">
    <citation type="submission" date="2016-11" db="EMBL/GenBank/DDBJ databases">
        <authorList>
            <person name="Varghese N."/>
            <person name="Submissions S."/>
        </authorList>
    </citation>
    <scope>NUCLEOTIDE SEQUENCE [LARGE SCALE GENOMIC DNA]</scope>
    <source>
        <strain evidence="2">CGMCC 1.7063</strain>
    </source>
</reference>
<dbReference type="EMBL" id="FQVA01000012">
    <property type="protein sequence ID" value="SHG28364.1"/>
    <property type="molecule type" value="Genomic_DNA"/>
</dbReference>
<evidence type="ECO:0000313" key="2">
    <source>
        <dbReference type="Proteomes" id="UP000184170"/>
    </source>
</evidence>
<accession>A0A1M5IJ10</accession>
<dbReference type="AlphaFoldDB" id="A0A1M5IJ10"/>
<dbReference type="Proteomes" id="UP000184170">
    <property type="component" value="Unassembled WGS sequence"/>
</dbReference>
<name>A0A1M5IJ10_9GAMM</name>
<gene>
    <name evidence="1" type="ORF">SAMN04487965_3684</name>
</gene>
<evidence type="ECO:0000313" key="1">
    <source>
        <dbReference type="EMBL" id="SHG28364.1"/>
    </source>
</evidence>
<organism evidence="1 2">
    <name type="scientific">Microbulbifer donghaiensis</name>
    <dbReference type="NCBI Taxonomy" id="494016"/>
    <lineage>
        <taxon>Bacteria</taxon>
        <taxon>Pseudomonadati</taxon>
        <taxon>Pseudomonadota</taxon>
        <taxon>Gammaproteobacteria</taxon>
        <taxon>Cellvibrionales</taxon>
        <taxon>Microbulbiferaceae</taxon>
        <taxon>Microbulbifer</taxon>
    </lineage>
</organism>
<keyword evidence="2" id="KW-1185">Reference proteome</keyword>
<protein>
    <submittedName>
        <fullName evidence="1">Uncharacterized protein</fullName>
    </submittedName>
</protein>
<proteinExistence type="predicted"/>
<sequence>MARKDADYEIIFRPYIRKNGKIIRPKKGKVFPIRVPKRRR</sequence>
<dbReference type="RefSeq" id="WP_268778230.1">
    <property type="nucleotide sequence ID" value="NZ_FQVA01000012.1"/>
</dbReference>